<evidence type="ECO:0000256" key="12">
    <source>
        <dbReference type="ARBA" id="ARBA00023146"/>
    </source>
</evidence>
<evidence type="ECO:0000256" key="8">
    <source>
        <dbReference type="ARBA" id="ARBA00022741"/>
    </source>
</evidence>
<dbReference type="GO" id="GO:0005524">
    <property type="term" value="F:ATP binding"/>
    <property type="evidence" value="ECO:0007669"/>
    <property type="project" value="UniProtKB-UniRule"/>
</dbReference>
<dbReference type="InterPro" id="IPR014729">
    <property type="entry name" value="Rossmann-like_a/b/a_fold"/>
</dbReference>
<dbReference type="Gene3D" id="3.40.50.1240">
    <property type="entry name" value="Phosphoglycerate mutase-like"/>
    <property type="match status" value="1"/>
</dbReference>
<evidence type="ECO:0000256" key="3">
    <source>
        <dbReference type="ARBA" id="ARBA00007078"/>
    </source>
</evidence>
<sequence>MFDAKNFKNLTPSEKEEKILNFWQQNKTFEKSLLKKASRGSFVFYDGPPFANGLPHYGHILASIIKDVIPRYWTMKGYKVPRRWGWDCHGLPVETEIEKELGFKSKKDIEKFGIEKFNKAAKDSVLKYADEWKKIIPRIGRWVDMENDYKTMDAGYTESVWWVFKTLFDKKLIYEGYKSMHLCPRCETILSNFEVSQNYKDITDISVFVKFELIDEKNTFVLVWTTTPWTLPGNVALAINQNIKYQVVSIRGDDSKYIIAQNRVGDVLKDKEYKILKEFKGKDLIGKEYKLLFNDYENWRNFSGNVGVLDGNVAQAKKSTENFIEKLKNGWKIYAADFVTTEEGTGIVHIAPAFGEDDMELAKKYNLPFIQHVGIDGKFKSDIYGGRGIGGEFKNNFMGLSVKPRENHQSTDIEIIKWLAKENKLFNKQKIVHSYPYCWRCETPLINYASSSWFVKVQAVKNDLIKNNKKIDWVPSHIKNGRFGKWLEDARDWAISRSRFWGAPLPVWKCQKCNKLKTIGSIREIKENLPKSGNKYFVMRHGMAEHNVKNIASAKVKNGNHLVEKGRKQSLAAANKLKKEKIDFIFSSDFTRTKETAEIVAKNIGLAKNKIIFDERLREVNVGVFDGRSTNEYHNYFYSLEEKFYKNPPQGENLIELKNRASEFLYKIDGRYSGKNILIISHEYTIWCLFAGAAGADVKTSVEMKINKNDFIKTGEIMKLNFVPLPHNKNFELDLHRPYIDEVQFLCECGSKKERIKEVFDCWFESGAMPYGQAHYPFENKKEFEKNFPAEFIAEGLDQTRGWFYTLLVLSTALFNKPAYKNVIVNGIILNEDGQKMSKRLKNYPDPMEIINKYGADALRLYLLASPAVKGENLNFSEKGVDEIYKKVILRLWNSYQFYEMYADRKVSSIKHQASSKNVLDKWILARLNQSIGEISDSLDKYELDCASRPIIDFIDDFSTWYIRRSRERFKKEGRDKQNAVATINFIFVELVKAVAPFLPFIAEGIYKSLGNGKSVHLENWPSFGALTKIDKEIIEKMSITRKIVEDALALRQKAGIRVRQPLASLKIRDAKLKIKNEPEFLDLIKDEINVKEIIFAAKINPPSALSGGGGEIEIDIKITPELKAEGDLRELTRFIQDLRKKAGLKPDQKIILEIQTNETGKKLFKKFENEIKKSIGATKIEFIDLIDGEEIKIDELEFKINIKK</sequence>
<dbReference type="InterPro" id="IPR002301">
    <property type="entry name" value="Ile-tRNA-ligase"/>
</dbReference>
<keyword evidence="11 15" id="KW-0648">Protein biosynthesis</keyword>
<dbReference type="SUPFAM" id="SSF50677">
    <property type="entry name" value="ValRS/IleRS/LeuRS editing domain"/>
    <property type="match status" value="1"/>
</dbReference>
<keyword evidence="12 15" id="KW-0030">Aminoacyl-tRNA synthetase</keyword>
<accession>A0A0G1AJB1</accession>
<dbReference type="InterPro" id="IPR013078">
    <property type="entry name" value="His_Pase_superF_clade-1"/>
</dbReference>
<evidence type="ECO:0000256" key="11">
    <source>
        <dbReference type="ARBA" id="ARBA00022917"/>
    </source>
</evidence>
<evidence type="ECO:0000313" key="20">
    <source>
        <dbReference type="EMBL" id="KKS25383.1"/>
    </source>
</evidence>
<dbReference type="InterPro" id="IPR013155">
    <property type="entry name" value="M/V/L/I-tRNA-synth_anticd-bd"/>
</dbReference>
<evidence type="ECO:0000256" key="2">
    <source>
        <dbReference type="ARBA" id="ARBA00004496"/>
    </source>
</evidence>
<keyword evidence="8 15" id="KW-0547">Nucleotide-binding</keyword>
<dbReference type="PATRIC" id="fig|1619004.3.peg.384"/>
<dbReference type="PROSITE" id="PS00178">
    <property type="entry name" value="AA_TRNA_LIGASE_I"/>
    <property type="match status" value="1"/>
</dbReference>
<feature type="domain" description="Aminoacyl-tRNA synthetase class Ia" evidence="18">
    <location>
        <begin position="18"/>
        <end position="532"/>
    </location>
</feature>
<evidence type="ECO:0000259" key="18">
    <source>
        <dbReference type="Pfam" id="PF00133"/>
    </source>
</evidence>
<dbReference type="PRINTS" id="PR00984">
    <property type="entry name" value="TRNASYNTHILE"/>
</dbReference>
<dbReference type="InterPro" id="IPR001412">
    <property type="entry name" value="aa-tRNA-synth_I_CS"/>
</dbReference>
<protein>
    <recommendedName>
        <fullName evidence="15">Isoleucine--tRNA ligase</fullName>
        <ecNumber evidence="15">6.1.1.5</ecNumber>
    </recommendedName>
    <alternativeName>
        <fullName evidence="15">Isoleucyl-tRNA synthetase</fullName>
        <shortName evidence="15">IleRS</shortName>
    </alternativeName>
</protein>
<dbReference type="InterPro" id="IPR023586">
    <property type="entry name" value="Ile-tRNA-ligase_type2"/>
</dbReference>
<dbReference type="EMBL" id="LCCF01000004">
    <property type="protein sequence ID" value="KKS25383.1"/>
    <property type="molecule type" value="Genomic_DNA"/>
</dbReference>
<dbReference type="Pfam" id="PF19302">
    <property type="entry name" value="DUF5915"/>
    <property type="match status" value="1"/>
</dbReference>
<feature type="binding site" evidence="17">
    <location>
        <begin position="540"/>
        <end position="547"/>
    </location>
    <ligand>
        <name>substrate</name>
    </ligand>
</feature>
<dbReference type="GO" id="GO:0008270">
    <property type="term" value="F:zinc ion binding"/>
    <property type="evidence" value="ECO:0007669"/>
    <property type="project" value="UniProtKB-UniRule"/>
</dbReference>
<evidence type="ECO:0000256" key="14">
    <source>
        <dbReference type="ARBA" id="ARBA00048359"/>
    </source>
</evidence>
<dbReference type="GO" id="GO:0000049">
    <property type="term" value="F:tRNA binding"/>
    <property type="evidence" value="ECO:0007669"/>
    <property type="project" value="InterPro"/>
</dbReference>
<dbReference type="InterPro" id="IPR033709">
    <property type="entry name" value="Anticodon_Ile_ABEc"/>
</dbReference>
<dbReference type="GO" id="GO:0005737">
    <property type="term" value="C:cytoplasm"/>
    <property type="evidence" value="ECO:0007669"/>
    <property type="project" value="UniProtKB-SubCell"/>
</dbReference>
<evidence type="ECO:0000256" key="15">
    <source>
        <dbReference type="HAMAP-Rule" id="MF_02003"/>
    </source>
</evidence>
<dbReference type="InterPro" id="IPR029033">
    <property type="entry name" value="His_PPase_superfam"/>
</dbReference>
<dbReference type="InterPro" id="IPR002300">
    <property type="entry name" value="aa-tRNA-synth_Ia"/>
</dbReference>
<feature type="binding site" evidence="17">
    <location>
        <position position="592"/>
    </location>
    <ligand>
        <name>substrate</name>
    </ligand>
</feature>
<evidence type="ECO:0000259" key="19">
    <source>
        <dbReference type="Pfam" id="PF08264"/>
    </source>
</evidence>
<evidence type="ECO:0000256" key="13">
    <source>
        <dbReference type="ARBA" id="ARBA00025217"/>
    </source>
</evidence>
<evidence type="ECO:0000256" key="4">
    <source>
        <dbReference type="ARBA" id="ARBA00011245"/>
    </source>
</evidence>
<dbReference type="SUPFAM" id="SSF47323">
    <property type="entry name" value="Anticodon-binding domain of a subclass of class I aminoacyl-tRNA synthetases"/>
    <property type="match status" value="2"/>
</dbReference>
<evidence type="ECO:0000256" key="9">
    <source>
        <dbReference type="ARBA" id="ARBA00022833"/>
    </source>
</evidence>
<dbReference type="EC" id="6.1.1.5" evidence="15"/>
<dbReference type="InterPro" id="IPR009080">
    <property type="entry name" value="tRNAsynth_Ia_anticodon-bd"/>
</dbReference>
<dbReference type="SUPFAM" id="SSF52374">
    <property type="entry name" value="Nucleotidylyl transferase"/>
    <property type="match status" value="1"/>
</dbReference>
<dbReference type="InterPro" id="IPR009008">
    <property type="entry name" value="Val/Leu/Ile-tRNA-synth_edit"/>
</dbReference>
<dbReference type="CDD" id="cd07961">
    <property type="entry name" value="Anticodon_Ia_Ile_ABEc"/>
    <property type="match status" value="1"/>
</dbReference>
<comment type="domain">
    <text evidence="15">IleRS has two distinct active sites: one for aminoacylation and one for editing. The misactivated valine is translocated from the active site to the editing site, which sterically excludes the correctly activated isoleucine. The single editing site contains two valyl binding pockets, one specific for each substrate (Val-AMP or Val-tRNA(Ile)).</text>
</comment>
<dbReference type="Gene3D" id="3.90.740.10">
    <property type="entry name" value="Valyl/Leucyl/Isoleucyl-tRNA synthetase, editing domain"/>
    <property type="match status" value="1"/>
</dbReference>
<feature type="short sequence motif" description="'KMSKS' region" evidence="15">
    <location>
        <begin position="836"/>
        <end position="840"/>
    </location>
</feature>
<dbReference type="GO" id="GO:0002161">
    <property type="term" value="F:aminoacyl-tRNA deacylase activity"/>
    <property type="evidence" value="ECO:0007669"/>
    <property type="project" value="InterPro"/>
</dbReference>
<comment type="similarity">
    <text evidence="3 15">Belongs to the class-I aminoacyl-tRNA synthetase family. IleS type 2 subfamily.</text>
</comment>
<dbReference type="Gene3D" id="1.10.730.10">
    <property type="entry name" value="Isoleucyl-tRNA Synthetase, Domain 1"/>
    <property type="match status" value="1"/>
</dbReference>
<dbReference type="GO" id="GO:0006428">
    <property type="term" value="P:isoleucyl-tRNA aminoacylation"/>
    <property type="evidence" value="ECO:0007669"/>
    <property type="project" value="UniProtKB-UniRule"/>
</dbReference>
<comment type="cofactor">
    <cofactor evidence="1 15">
        <name>Zn(2+)</name>
        <dbReference type="ChEBI" id="CHEBI:29105"/>
    </cofactor>
</comment>
<proteinExistence type="inferred from homology"/>
<keyword evidence="6 15" id="KW-0436">Ligase</keyword>
<dbReference type="AlphaFoldDB" id="A0A0G1AJB1"/>
<feature type="short sequence motif" description="'HIGH' region" evidence="15">
    <location>
        <begin position="49"/>
        <end position="59"/>
    </location>
</feature>
<keyword evidence="10 15" id="KW-0067">ATP-binding</keyword>
<dbReference type="Pfam" id="PF00300">
    <property type="entry name" value="His_Phos_1"/>
    <property type="match status" value="1"/>
</dbReference>
<dbReference type="Proteomes" id="UP000034256">
    <property type="component" value="Unassembled WGS sequence"/>
</dbReference>
<evidence type="ECO:0000256" key="17">
    <source>
        <dbReference type="PIRSR" id="PIRSR613078-2"/>
    </source>
</evidence>
<comment type="subcellular location">
    <subcellularLocation>
        <location evidence="2 15">Cytoplasm</location>
    </subcellularLocation>
</comment>
<evidence type="ECO:0000256" key="10">
    <source>
        <dbReference type="ARBA" id="ARBA00022840"/>
    </source>
</evidence>
<organism evidence="20 21">
    <name type="scientific">Candidatus Wolfebacteria bacterium GW2011_GWA2_42_10</name>
    <dbReference type="NCBI Taxonomy" id="1619004"/>
    <lineage>
        <taxon>Bacteria</taxon>
        <taxon>Candidatus Wolfeibacteriota</taxon>
    </lineage>
</organism>
<keyword evidence="7 15" id="KW-0479">Metal-binding</keyword>
<evidence type="ECO:0000256" key="5">
    <source>
        <dbReference type="ARBA" id="ARBA00022490"/>
    </source>
</evidence>
<feature type="active site" description="Tele-phosphohistidine intermediate" evidence="16">
    <location>
        <position position="541"/>
    </location>
</feature>
<dbReference type="SUPFAM" id="SSF53254">
    <property type="entry name" value="Phosphoglycerate mutase-like"/>
    <property type="match status" value="1"/>
</dbReference>
<dbReference type="SMART" id="SM00855">
    <property type="entry name" value="PGAM"/>
    <property type="match status" value="1"/>
</dbReference>
<evidence type="ECO:0000256" key="1">
    <source>
        <dbReference type="ARBA" id="ARBA00001947"/>
    </source>
</evidence>
<dbReference type="Pfam" id="PF08264">
    <property type="entry name" value="Anticodon_1"/>
    <property type="match status" value="1"/>
</dbReference>
<evidence type="ECO:0000256" key="7">
    <source>
        <dbReference type="ARBA" id="ARBA00022723"/>
    </source>
</evidence>
<feature type="domain" description="Methionyl/Valyl/Leucyl/Isoleucyl-tRNA synthetase anticodon-binding" evidence="19">
    <location>
        <begin position="921"/>
        <end position="1063"/>
    </location>
</feature>
<comment type="caution">
    <text evidence="20">The sequence shown here is derived from an EMBL/GenBank/DDBJ whole genome shotgun (WGS) entry which is preliminary data.</text>
</comment>
<dbReference type="PANTHER" id="PTHR42780:SF1">
    <property type="entry name" value="ISOLEUCINE--TRNA LIGASE, CYTOPLASMIC"/>
    <property type="match status" value="1"/>
</dbReference>
<feature type="binding site" evidence="15">
    <location>
        <position position="839"/>
    </location>
    <ligand>
        <name>ATP</name>
        <dbReference type="ChEBI" id="CHEBI:30616"/>
    </ligand>
</feature>
<keyword evidence="5 15" id="KW-0963">Cytoplasm</keyword>
<feature type="active site" description="Proton donor/acceptor" evidence="16">
    <location>
        <position position="619"/>
    </location>
</feature>
<dbReference type="Pfam" id="PF00133">
    <property type="entry name" value="tRNA-synt_1"/>
    <property type="match status" value="2"/>
</dbReference>
<dbReference type="Gene3D" id="3.40.50.620">
    <property type="entry name" value="HUPs"/>
    <property type="match status" value="2"/>
</dbReference>
<evidence type="ECO:0000256" key="6">
    <source>
        <dbReference type="ARBA" id="ARBA00022598"/>
    </source>
</evidence>
<comment type="subunit">
    <text evidence="4 15">Monomer.</text>
</comment>
<evidence type="ECO:0000313" key="21">
    <source>
        <dbReference type="Proteomes" id="UP000034256"/>
    </source>
</evidence>
<name>A0A0G1AJB1_9BACT</name>
<dbReference type="HAMAP" id="MF_02003">
    <property type="entry name" value="Ile_tRNA_synth_type2"/>
    <property type="match status" value="1"/>
</dbReference>
<gene>
    <name evidence="15" type="primary">ileS</name>
    <name evidence="20" type="ORF">UU85_C0004G0142</name>
</gene>
<evidence type="ECO:0000256" key="16">
    <source>
        <dbReference type="PIRSR" id="PIRSR613078-1"/>
    </source>
</evidence>
<feature type="domain" description="Aminoacyl-tRNA synthetase class Ia" evidence="18">
    <location>
        <begin position="751"/>
        <end position="874"/>
    </location>
</feature>
<dbReference type="FunFam" id="3.40.50.620:FF:000063">
    <property type="entry name" value="Isoleucine--tRNA ligase"/>
    <property type="match status" value="1"/>
</dbReference>
<dbReference type="PANTHER" id="PTHR42780">
    <property type="entry name" value="SOLEUCYL-TRNA SYNTHETASE"/>
    <property type="match status" value="1"/>
</dbReference>
<comment type="function">
    <text evidence="13 15">Catalyzes the attachment of isoleucine to tRNA(Ile). As IleRS can inadvertently accommodate and process structurally similar amino acids such as valine, to avoid such errors it has two additional distinct tRNA(Ile)-dependent editing activities. One activity is designated as 'pretransfer' editing and involves the hydrolysis of activated Val-AMP. The other activity is designated 'posttransfer' editing and involves deacylation of mischarged Val-tRNA(Ile).</text>
</comment>
<comment type="catalytic activity">
    <reaction evidence="14 15">
        <text>tRNA(Ile) + L-isoleucine + ATP = L-isoleucyl-tRNA(Ile) + AMP + diphosphate</text>
        <dbReference type="Rhea" id="RHEA:11060"/>
        <dbReference type="Rhea" id="RHEA-COMP:9666"/>
        <dbReference type="Rhea" id="RHEA-COMP:9695"/>
        <dbReference type="ChEBI" id="CHEBI:30616"/>
        <dbReference type="ChEBI" id="CHEBI:33019"/>
        <dbReference type="ChEBI" id="CHEBI:58045"/>
        <dbReference type="ChEBI" id="CHEBI:78442"/>
        <dbReference type="ChEBI" id="CHEBI:78528"/>
        <dbReference type="ChEBI" id="CHEBI:456215"/>
        <dbReference type="EC" id="6.1.1.5"/>
    </reaction>
</comment>
<reference evidence="20 21" key="1">
    <citation type="journal article" date="2015" name="Nature">
        <title>rRNA introns, odd ribosomes, and small enigmatic genomes across a large radiation of phyla.</title>
        <authorList>
            <person name="Brown C.T."/>
            <person name="Hug L.A."/>
            <person name="Thomas B.C."/>
            <person name="Sharon I."/>
            <person name="Castelle C.J."/>
            <person name="Singh A."/>
            <person name="Wilkins M.J."/>
            <person name="Williams K.H."/>
            <person name="Banfield J.F."/>
        </authorList>
    </citation>
    <scope>NUCLEOTIDE SEQUENCE [LARGE SCALE GENOMIC DNA]</scope>
</reference>
<keyword evidence="9 15" id="KW-0862">Zinc</keyword>
<dbReference type="CDD" id="cd07067">
    <property type="entry name" value="HP_PGM_like"/>
    <property type="match status" value="1"/>
</dbReference>
<dbReference type="GO" id="GO:0004822">
    <property type="term" value="F:isoleucine-tRNA ligase activity"/>
    <property type="evidence" value="ECO:0007669"/>
    <property type="project" value="UniProtKB-UniRule"/>
</dbReference>